<dbReference type="OrthoDB" id="955741at2"/>
<dbReference type="InterPro" id="IPR046167">
    <property type="entry name" value="DUF6169"/>
</dbReference>
<accession>A0A521BBJ1</accession>
<evidence type="ECO:0000313" key="2">
    <source>
        <dbReference type="Proteomes" id="UP000319267"/>
    </source>
</evidence>
<organism evidence="1 2">
    <name type="scientific">Flavobacterium nitrogenifigens</name>
    <dbReference type="NCBI Taxonomy" id="1617283"/>
    <lineage>
        <taxon>Bacteria</taxon>
        <taxon>Pseudomonadati</taxon>
        <taxon>Bacteroidota</taxon>
        <taxon>Flavobacteriia</taxon>
        <taxon>Flavobacteriales</taxon>
        <taxon>Flavobacteriaceae</taxon>
        <taxon>Flavobacterium</taxon>
    </lineage>
</organism>
<evidence type="ECO:0000313" key="1">
    <source>
        <dbReference type="EMBL" id="SMO44120.1"/>
    </source>
</evidence>
<dbReference type="Proteomes" id="UP000319267">
    <property type="component" value="Unassembled WGS sequence"/>
</dbReference>
<name>A0A521BBJ1_9FLAO</name>
<dbReference type="RefSeq" id="WP_111376877.1">
    <property type="nucleotide sequence ID" value="NZ_CP043612.1"/>
</dbReference>
<sequence length="157" mass="19384">MYQYIQEEGLYPLFYFTTKHGLEYFVSFHKMDFDSIFFEKLYSVDFYEANNQKFFNDPLIEITITNIINNYFKDNPDIILNYVCDSVDFKQDFRQKLFDKWYKNTSNNEFSKVNFQYKLEHEKMIYHLSFIFKTEFYNLQEIVEEVNSLLKEFSNFK</sequence>
<dbReference type="EMBL" id="FXTQ01000001">
    <property type="protein sequence ID" value="SMO44120.1"/>
    <property type="molecule type" value="Genomic_DNA"/>
</dbReference>
<dbReference type="AlphaFoldDB" id="A0A521BBJ1"/>
<protein>
    <submittedName>
        <fullName evidence="1">Uncharacterized protein</fullName>
    </submittedName>
</protein>
<gene>
    <name evidence="1" type="ORF">SAMN06265220_101811</name>
</gene>
<proteinExistence type="predicted"/>
<dbReference type="Pfam" id="PF19666">
    <property type="entry name" value="DUF6169"/>
    <property type="match status" value="1"/>
</dbReference>
<keyword evidence="2" id="KW-1185">Reference proteome</keyword>
<reference evidence="1 2" key="1">
    <citation type="submission" date="2017-05" db="EMBL/GenBank/DDBJ databases">
        <authorList>
            <person name="Varghese N."/>
            <person name="Submissions S."/>
        </authorList>
    </citation>
    <scope>NUCLEOTIDE SEQUENCE [LARGE SCALE GENOMIC DNA]</scope>
    <source>
        <strain evidence="1 2">DSM 29982</strain>
    </source>
</reference>